<dbReference type="EMBL" id="CP048020">
    <property type="protein sequence ID" value="QHX44338.1"/>
    <property type="molecule type" value="Genomic_DNA"/>
</dbReference>
<dbReference type="Proteomes" id="UP000464374">
    <property type="component" value="Chromosome"/>
</dbReference>
<evidence type="ECO:0000256" key="2">
    <source>
        <dbReference type="ARBA" id="ARBA00022679"/>
    </source>
</evidence>
<evidence type="ECO:0000313" key="6">
    <source>
        <dbReference type="EMBL" id="QHX44338.1"/>
    </source>
</evidence>
<dbReference type="Pfam" id="PF02926">
    <property type="entry name" value="THUMP"/>
    <property type="match status" value="1"/>
</dbReference>
<dbReference type="RefSeq" id="WP_162664612.1">
    <property type="nucleotide sequence ID" value="NZ_CP048020.1"/>
</dbReference>
<protein>
    <submittedName>
        <fullName evidence="6">Class I SAM-dependent RNA methyltransferase</fullName>
    </submittedName>
</protein>
<evidence type="ECO:0000256" key="1">
    <source>
        <dbReference type="ARBA" id="ARBA00022603"/>
    </source>
</evidence>
<dbReference type="InterPro" id="IPR054170">
    <property type="entry name" value="RlmL_1st"/>
</dbReference>
<dbReference type="Pfam" id="PF22020">
    <property type="entry name" value="RlmL_1st"/>
    <property type="match status" value="1"/>
</dbReference>
<evidence type="ECO:0000259" key="4">
    <source>
        <dbReference type="Pfam" id="PF02926"/>
    </source>
</evidence>
<sequence>MLEFLALCAVGAEPILSNELKLLDFKPVNRLPGRVFITPTLKEPEVVSIMRANFYLRTADRLYLVLKEFAADNFDTLYDTVAAVDWQRFFSKDSKITVDKVRTFKSKLASEHAVQRAVHKAVCTALCSAWKMDVLPETGKEYSIRIYIEHNRVYLLLDLSGEPLHRRGYRLSGGTAPMRETLAAVLLQCMQWKRKLPLHDAFCGSGTIPIEAVWYAYNIPPGIGRSFAFETFACYSSKKDRQLIEEERRRGTLNIRTDCLVRVSGSDNDPEAVRLAQANAERACMLAGKALQRIGKDNRIPRPEFIQADFSELAAPYPEGVLLSNPPYGDRLGDEQEATALYEKMTSIPHEFQNWRLGFITDKPAFADIFLRAGITLKKRPLKSGNLDTCLYYYGL</sequence>
<dbReference type="PANTHER" id="PTHR47313">
    <property type="entry name" value="RIBOSOMAL RNA LARGE SUBUNIT METHYLTRANSFERASE K/L"/>
    <property type="match status" value="1"/>
</dbReference>
<dbReference type="PROSITE" id="PS00092">
    <property type="entry name" value="N6_MTASE"/>
    <property type="match status" value="1"/>
</dbReference>
<dbReference type="Gene3D" id="3.30.2130.30">
    <property type="match status" value="1"/>
</dbReference>
<gene>
    <name evidence="6" type="ORF">GWP43_13695</name>
</gene>
<keyword evidence="2 6" id="KW-0808">Transferase</keyword>
<name>A0A6P1Y3I5_9SPIR</name>
<dbReference type="GO" id="GO:0003723">
    <property type="term" value="F:RNA binding"/>
    <property type="evidence" value="ECO:0007669"/>
    <property type="project" value="InterPro"/>
</dbReference>
<evidence type="ECO:0000259" key="3">
    <source>
        <dbReference type="Pfam" id="PF01170"/>
    </source>
</evidence>
<dbReference type="Pfam" id="PF01170">
    <property type="entry name" value="UPF0020"/>
    <property type="match status" value="1"/>
</dbReference>
<dbReference type="InterPro" id="IPR004114">
    <property type="entry name" value="THUMP_dom"/>
</dbReference>
<dbReference type="InterPro" id="IPR000241">
    <property type="entry name" value="RlmKL-like_Mtase"/>
</dbReference>
<dbReference type="KEGG" id="trz:GWP43_13695"/>
<feature type="domain" description="THUMP" evidence="4">
    <location>
        <begin position="72"/>
        <end position="158"/>
    </location>
</feature>
<feature type="domain" description="Ribosomal RNA large subunit methyltransferase K/L-like methyltransferase" evidence="3">
    <location>
        <begin position="167"/>
        <end position="389"/>
    </location>
</feature>
<evidence type="ECO:0000259" key="5">
    <source>
        <dbReference type="Pfam" id="PF22020"/>
    </source>
</evidence>
<dbReference type="Gene3D" id="3.40.50.150">
    <property type="entry name" value="Vaccinia Virus protein VP39"/>
    <property type="match status" value="1"/>
</dbReference>
<dbReference type="PANTHER" id="PTHR47313:SF1">
    <property type="entry name" value="RIBOSOMAL RNA LARGE SUBUNIT METHYLTRANSFERASE K_L"/>
    <property type="match status" value="1"/>
</dbReference>
<dbReference type="SUPFAM" id="SSF53335">
    <property type="entry name" value="S-adenosyl-L-methionine-dependent methyltransferases"/>
    <property type="match status" value="1"/>
</dbReference>
<dbReference type="InterPro" id="IPR029063">
    <property type="entry name" value="SAM-dependent_MTases_sf"/>
</dbReference>
<accession>A0A6P1Y3I5</accession>
<keyword evidence="1 6" id="KW-0489">Methyltransferase</keyword>
<dbReference type="GO" id="GO:0070043">
    <property type="term" value="F:rRNA (guanine-N7-)-methyltransferase activity"/>
    <property type="evidence" value="ECO:0007669"/>
    <property type="project" value="TreeGrafter"/>
</dbReference>
<dbReference type="CDD" id="cd11715">
    <property type="entry name" value="THUMP_AdoMetMT"/>
    <property type="match status" value="1"/>
</dbReference>
<organism evidence="6 7">
    <name type="scientific">Treponema vincentii</name>
    <dbReference type="NCBI Taxonomy" id="69710"/>
    <lineage>
        <taxon>Bacteria</taxon>
        <taxon>Pseudomonadati</taxon>
        <taxon>Spirochaetota</taxon>
        <taxon>Spirochaetia</taxon>
        <taxon>Spirochaetales</taxon>
        <taxon>Treponemataceae</taxon>
        <taxon>Treponema</taxon>
    </lineage>
</organism>
<dbReference type="InterPro" id="IPR002052">
    <property type="entry name" value="DNA_methylase_N6_adenine_CS"/>
</dbReference>
<dbReference type="AlphaFoldDB" id="A0A6P1Y3I5"/>
<dbReference type="GO" id="GO:0008990">
    <property type="term" value="F:rRNA (guanine-N2-)-methyltransferase activity"/>
    <property type="evidence" value="ECO:0007669"/>
    <property type="project" value="TreeGrafter"/>
</dbReference>
<proteinExistence type="predicted"/>
<feature type="domain" description="RlmL ferredoxin-like" evidence="5">
    <location>
        <begin position="3"/>
        <end position="62"/>
    </location>
</feature>
<reference evidence="6 7" key="1">
    <citation type="submission" date="2020-01" db="EMBL/GenBank/DDBJ databases">
        <title>Complete genome sequence of a human oral phylogroup 1 Treponema sp. strain ATCC 700766, originally isolated from periodontitis dental plaque.</title>
        <authorList>
            <person name="Chan Y."/>
            <person name="Huo Y.-B."/>
            <person name="Yu X.-L."/>
            <person name="Zeng H."/>
            <person name="Leung W.-K."/>
            <person name="Watt R.M."/>
        </authorList>
    </citation>
    <scope>NUCLEOTIDE SEQUENCE [LARGE SCALE GENOMIC DNA]</scope>
    <source>
        <strain evidence="6 7">OMZ 804</strain>
    </source>
</reference>
<evidence type="ECO:0000313" key="7">
    <source>
        <dbReference type="Proteomes" id="UP000464374"/>
    </source>
</evidence>